<protein>
    <recommendedName>
        <fullName evidence="3">UDP-N-acetylglucosamine 2-epimerase domain-containing protein</fullName>
    </recommendedName>
</protein>
<organism evidence="1 2">
    <name type="scientific">Candidatus Sungiibacteriota bacterium</name>
    <dbReference type="NCBI Taxonomy" id="2750080"/>
    <lineage>
        <taxon>Bacteria</taxon>
        <taxon>Candidatus Sungiibacteriota</taxon>
    </lineage>
</organism>
<evidence type="ECO:0000313" key="2">
    <source>
        <dbReference type="Proteomes" id="UP000724148"/>
    </source>
</evidence>
<dbReference type="InterPro" id="IPR043148">
    <property type="entry name" value="TagF_C"/>
</dbReference>
<dbReference type="SUPFAM" id="SSF53756">
    <property type="entry name" value="UDP-Glycosyltransferase/glycogen phosphorylase"/>
    <property type="match status" value="1"/>
</dbReference>
<comment type="caution">
    <text evidence="1">The sequence shown here is derived from an EMBL/GenBank/DDBJ whole genome shotgun (WGS) entry which is preliminary data.</text>
</comment>
<dbReference type="AlphaFoldDB" id="A0A931SCH9"/>
<sequence>MKNTSQENVSLILITVSEGSIARNILRSFVLDGLLQRSEAKIILLVLPEKVELYTKEFTSSRVKVISVVLSSHSFFQRVLQYLARNGLRTETVMTDQKTYHLRHGRSFAWVIKLIINRLLGTSKIFHALIRGLAKMRTPAPAIRKILLNQKPDLVFATDVQDELDIEVMLASYHMKIPLVGMVRSWDNLTSGAGLIQFVPEKLLIWNPFMHTQAVTVQHVEDERLIMAGIPHFDWYMHKDLLVSREEFFGSLGLDPKKKTILFAGIGSYLAPHEVEVAECISDAFEAGKLPEDAQMIFRPHPNFTVDRDRVLSFARTVFDDGVAFYTADSPGSWEMDKSKIAHLMNSIYHADVVITTASTITIDAVAFGKPVICIGFDGKSQEPYWDSVKRYYDGYTHYIAITKTKGFQLVFSADELIAAIQLYLKNPEADAEGRKKIFDEFIWKLGGSAERLIKAVLD</sequence>
<proteinExistence type="predicted"/>
<gene>
    <name evidence="1" type="ORF">HYT40_00050</name>
</gene>
<evidence type="ECO:0008006" key="3">
    <source>
        <dbReference type="Google" id="ProtNLM"/>
    </source>
</evidence>
<dbReference type="EMBL" id="JACOZA010000002">
    <property type="protein sequence ID" value="MBI2096544.1"/>
    <property type="molecule type" value="Genomic_DNA"/>
</dbReference>
<dbReference type="Proteomes" id="UP000724148">
    <property type="component" value="Unassembled WGS sequence"/>
</dbReference>
<dbReference type="Gene3D" id="3.40.50.12580">
    <property type="match status" value="1"/>
</dbReference>
<reference evidence="1" key="1">
    <citation type="submission" date="2020-07" db="EMBL/GenBank/DDBJ databases">
        <title>Huge and variable diversity of episymbiotic CPR bacteria and DPANN archaea in groundwater ecosystems.</title>
        <authorList>
            <person name="He C.Y."/>
            <person name="Keren R."/>
            <person name="Whittaker M."/>
            <person name="Farag I.F."/>
            <person name="Doudna J."/>
            <person name="Cate J.H.D."/>
            <person name="Banfield J.F."/>
        </authorList>
    </citation>
    <scope>NUCLEOTIDE SEQUENCE</scope>
    <source>
        <strain evidence="1">NC_groundwater_193_Ag_S-0.1um_51_7</strain>
    </source>
</reference>
<name>A0A931SCH9_9BACT</name>
<evidence type="ECO:0000313" key="1">
    <source>
        <dbReference type="EMBL" id="MBI2096544.1"/>
    </source>
</evidence>
<accession>A0A931SCH9</accession>